<dbReference type="Gene3D" id="4.10.240.10">
    <property type="entry name" value="Zn(2)-C6 fungal-type DNA-binding domain"/>
    <property type="match status" value="1"/>
</dbReference>
<dbReference type="InterPro" id="IPR036864">
    <property type="entry name" value="Zn2-C6_fun-type_DNA-bd_sf"/>
</dbReference>
<feature type="compositionally biased region" description="Basic and acidic residues" evidence="4">
    <location>
        <begin position="100"/>
        <end position="114"/>
    </location>
</feature>
<dbReference type="InterPro" id="IPR050613">
    <property type="entry name" value="Sec_Metabolite_Reg"/>
</dbReference>
<dbReference type="SUPFAM" id="SSF57701">
    <property type="entry name" value="Zn2/Cys6 DNA-binding domain"/>
    <property type="match status" value="1"/>
</dbReference>
<dbReference type="CDD" id="cd12148">
    <property type="entry name" value="fungal_TF_MHR"/>
    <property type="match status" value="1"/>
</dbReference>
<dbReference type="OrthoDB" id="2269373at2759"/>
<dbReference type="InterPro" id="IPR007219">
    <property type="entry name" value="XnlR_reg_dom"/>
</dbReference>
<dbReference type="PROSITE" id="PS50048">
    <property type="entry name" value="ZN2_CY6_FUNGAL_2"/>
    <property type="match status" value="1"/>
</dbReference>
<name>A0A074XZF3_AURSE</name>
<dbReference type="GO" id="GO:0005634">
    <property type="term" value="C:nucleus"/>
    <property type="evidence" value="ECO:0007669"/>
    <property type="project" value="UniProtKB-SubCell"/>
</dbReference>
<dbReference type="GeneID" id="25370949"/>
<dbReference type="InParanoid" id="A0A074XZF3"/>
<dbReference type="InterPro" id="IPR001138">
    <property type="entry name" value="Zn2Cys6_DnaBD"/>
</dbReference>
<evidence type="ECO:0000256" key="4">
    <source>
        <dbReference type="SAM" id="MobiDB-lite"/>
    </source>
</evidence>
<dbReference type="SMART" id="SM00906">
    <property type="entry name" value="Fungal_trans"/>
    <property type="match status" value="1"/>
</dbReference>
<dbReference type="Proteomes" id="UP000030641">
    <property type="component" value="Unassembled WGS sequence"/>
</dbReference>
<dbReference type="PANTHER" id="PTHR31001:SF45">
    <property type="entry name" value="ZN(II)2CYS6 TRANSCRIPTION FACTOR (EUROFUNG)"/>
    <property type="match status" value="1"/>
</dbReference>
<accession>A0A074XZF3</accession>
<dbReference type="PANTHER" id="PTHR31001">
    <property type="entry name" value="UNCHARACTERIZED TRANSCRIPTIONAL REGULATORY PROTEIN"/>
    <property type="match status" value="1"/>
</dbReference>
<reference evidence="6 7" key="1">
    <citation type="journal article" date="2014" name="BMC Genomics">
        <title>Genome sequencing of four Aureobasidium pullulans varieties: biotechnological potential, stress tolerance, and description of new species.</title>
        <authorList>
            <person name="Gostin Ar C."/>
            <person name="Ohm R.A."/>
            <person name="Kogej T."/>
            <person name="Sonjak S."/>
            <person name="Turk M."/>
            <person name="Zajc J."/>
            <person name="Zalar P."/>
            <person name="Grube M."/>
            <person name="Sun H."/>
            <person name="Han J."/>
            <person name="Sharma A."/>
            <person name="Chiniquy J."/>
            <person name="Ngan C.Y."/>
            <person name="Lipzen A."/>
            <person name="Barry K."/>
            <person name="Grigoriev I.V."/>
            <person name="Gunde-Cimerman N."/>
        </authorList>
    </citation>
    <scope>NUCLEOTIDE SEQUENCE [LARGE SCALE GENOMIC DNA]</scope>
    <source>
        <strain evidence="6 7">EXF-2481</strain>
    </source>
</reference>
<dbReference type="Pfam" id="PF00172">
    <property type="entry name" value="Zn_clus"/>
    <property type="match status" value="1"/>
</dbReference>
<evidence type="ECO:0000256" key="3">
    <source>
        <dbReference type="ARBA" id="ARBA00023242"/>
    </source>
</evidence>
<dbReference type="HOGENOM" id="CLU_004083_5_0_1"/>
<evidence type="ECO:0000256" key="2">
    <source>
        <dbReference type="ARBA" id="ARBA00022723"/>
    </source>
</evidence>
<sequence length="723" mass="81862">MSDAEHDPVLPAAPSRTAATKSQRTLACAACQQRKVKCDRKFPCNTCVKSNIQCVPIAAPRQRRRRFPEAELLLHVRRLEDLLRKHEIAFEPLHGNAVQGREKAGEKEGGSPEIKTETEFEAKNLWHAMNQKVQPHRGLSLMEEVLIANHQSPHPTEHDSDEDHEDNDTEDLRDVAGKKTWDQMYKKSTDFLLFGSLITDVELDVLHPDQGQVFKLWQIYLENVNPLLKVTHTPTLQMRFVNAVGHLKGVEPNLEALMFSVYCAAVMSLSMIECRGMFGCEKEDLMQRYRFGCQQALLKCGFLQTDDLDCLTALFLYLVAVRPDTDPRSLSSLLGLTLRIAQRMGLDTESSNARCGPLEGEMRRRLWWALLLFDSRVCEMGDYRASTLSPSWNCAIPANLNDFDLQPEMQTLPQSHDRPTEITLAILRYKVADLVRHSTFFLDFTNPAMKAIAKPSDHGDNLELLAKNLEADYLSLCNPENPYQFMTIWLARGHIARYLLFQHFSIPPSHQTSLQRSSAVSHALTMLSCDTVILTSAAIKRHTWFLYFHFPFPAYVHILQSIKRDPLASHAKTCWKALSESCAVRFKDPEQDEHPFHKTPIFRVFTRIILKAWDARVAALEKNGGEKEEEPFIVSEFKKRVGWAETEQGMEKQEVRPSRFEGEDEVMPFPMIGSGGPFDCFEEQGDLGFGGGDGMDGNGFMDVDVGTLDLSGVDWSSMGLQSG</sequence>
<dbReference type="CDD" id="cd00067">
    <property type="entry name" value="GAL4"/>
    <property type="match status" value="1"/>
</dbReference>
<dbReference type="GO" id="GO:0006351">
    <property type="term" value="P:DNA-templated transcription"/>
    <property type="evidence" value="ECO:0007669"/>
    <property type="project" value="InterPro"/>
</dbReference>
<gene>
    <name evidence="6" type="ORF">AUEXF2481DRAFT_70659</name>
</gene>
<dbReference type="SMART" id="SM00066">
    <property type="entry name" value="GAL4"/>
    <property type="match status" value="1"/>
</dbReference>
<dbReference type="GO" id="GO:0003677">
    <property type="term" value="F:DNA binding"/>
    <property type="evidence" value="ECO:0007669"/>
    <property type="project" value="InterPro"/>
</dbReference>
<dbReference type="GO" id="GO:0000981">
    <property type="term" value="F:DNA-binding transcription factor activity, RNA polymerase II-specific"/>
    <property type="evidence" value="ECO:0007669"/>
    <property type="project" value="InterPro"/>
</dbReference>
<dbReference type="GO" id="GO:0008270">
    <property type="term" value="F:zinc ion binding"/>
    <property type="evidence" value="ECO:0007669"/>
    <property type="project" value="InterPro"/>
</dbReference>
<evidence type="ECO:0000313" key="7">
    <source>
        <dbReference type="Proteomes" id="UP000030641"/>
    </source>
</evidence>
<dbReference type="EMBL" id="KL584784">
    <property type="protein sequence ID" value="KEQ90923.1"/>
    <property type="molecule type" value="Genomic_DNA"/>
</dbReference>
<evidence type="ECO:0000259" key="5">
    <source>
        <dbReference type="PROSITE" id="PS50048"/>
    </source>
</evidence>
<keyword evidence="7" id="KW-1185">Reference proteome</keyword>
<proteinExistence type="predicted"/>
<evidence type="ECO:0000256" key="1">
    <source>
        <dbReference type="ARBA" id="ARBA00004123"/>
    </source>
</evidence>
<evidence type="ECO:0000313" key="6">
    <source>
        <dbReference type="EMBL" id="KEQ90923.1"/>
    </source>
</evidence>
<organism evidence="6 7">
    <name type="scientific">Aureobasidium subglaciale (strain EXF-2481)</name>
    <name type="common">Aureobasidium pullulans var. subglaciale</name>
    <dbReference type="NCBI Taxonomy" id="1043005"/>
    <lineage>
        <taxon>Eukaryota</taxon>
        <taxon>Fungi</taxon>
        <taxon>Dikarya</taxon>
        <taxon>Ascomycota</taxon>
        <taxon>Pezizomycotina</taxon>
        <taxon>Dothideomycetes</taxon>
        <taxon>Dothideomycetidae</taxon>
        <taxon>Dothideales</taxon>
        <taxon>Saccotheciaceae</taxon>
        <taxon>Aureobasidium</taxon>
    </lineage>
</organism>
<protein>
    <recommendedName>
        <fullName evidence="5">Zn(2)-C6 fungal-type domain-containing protein</fullName>
    </recommendedName>
</protein>
<dbReference type="Pfam" id="PF04082">
    <property type="entry name" value="Fungal_trans"/>
    <property type="match status" value="1"/>
</dbReference>
<feature type="region of interest" description="Disordered" evidence="4">
    <location>
        <begin position="94"/>
        <end position="114"/>
    </location>
</feature>
<keyword evidence="3" id="KW-0539">Nucleus</keyword>
<feature type="domain" description="Zn(2)-C6 fungal-type" evidence="5">
    <location>
        <begin position="27"/>
        <end position="55"/>
    </location>
</feature>
<comment type="subcellular location">
    <subcellularLocation>
        <location evidence="1">Nucleus</location>
    </subcellularLocation>
</comment>
<dbReference type="STRING" id="1043005.A0A074XZF3"/>
<dbReference type="OMA" id="WDCKLPL"/>
<dbReference type="RefSeq" id="XP_013339404.1">
    <property type="nucleotide sequence ID" value="XM_013483950.1"/>
</dbReference>
<keyword evidence="2" id="KW-0479">Metal-binding</keyword>
<dbReference type="AlphaFoldDB" id="A0A074XZF3"/>